<dbReference type="GO" id="GO:0017056">
    <property type="term" value="F:structural constituent of nuclear pore"/>
    <property type="evidence" value="ECO:0007669"/>
    <property type="project" value="TreeGrafter"/>
</dbReference>
<keyword evidence="3" id="KW-1185">Reference proteome</keyword>
<dbReference type="GO" id="GO:1901673">
    <property type="term" value="P:regulation of mitotic spindle assembly"/>
    <property type="evidence" value="ECO:0007669"/>
    <property type="project" value="TreeGrafter"/>
</dbReference>
<feature type="coiled-coil region" evidence="1">
    <location>
        <begin position="5"/>
        <end position="61"/>
    </location>
</feature>
<reference evidence="2 3" key="1">
    <citation type="submission" date="2013-12" db="EMBL/GenBank/DDBJ databases">
        <title>Draft genome of the parsitic nematode Ancylostoma duodenale.</title>
        <authorList>
            <person name="Mitreva M."/>
        </authorList>
    </citation>
    <scope>NUCLEOTIDE SEQUENCE [LARGE SCALE GENOMIC DNA]</scope>
    <source>
        <strain evidence="2 3">Zhejiang</strain>
    </source>
</reference>
<dbReference type="OrthoDB" id="5883438at2759"/>
<feature type="coiled-coil region" evidence="1">
    <location>
        <begin position="202"/>
        <end position="279"/>
    </location>
</feature>
<gene>
    <name evidence="2" type="ORF">ANCDUO_10024</name>
</gene>
<protein>
    <submittedName>
        <fullName evidence="2">Uncharacterized protein</fullName>
    </submittedName>
</protein>
<keyword evidence="1" id="KW-0175">Coiled coil</keyword>
<dbReference type="AlphaFoldDB" id="A0A0C2DBD6"/>
<feature type="coiled-coil region" evidence="1">
    <location>
        <begin position="105"/>
        <end position="132"/>
    </location>
</feature>
<evidence type="ECO:0000313" key="3">
    <source>
        <dbReference type="Proteomes" id="UP000054047"/>
    </source>
</evidence>
<dbReference type="GO" id="GO:0006406">
    <property type="term" value="P:mRNA export from nucleus"/>
    <property type="evidence" value="ECO:0007669"/>
    <property type="project" value="TreeGrafter"/>
</dbReference>
<organism evidence="2 3">
    <name type="scientific">Ancylostoma duodenale</name>
    <dbReference type="NCBI Taxonomy" id="51022"/>
    <lineage>
        <taxon>Eukaryota</taxon>
        <taxon>Metazoa</taxon>
        <taxon>Ecdysozoa</taxon>
        <taxon>Nematoda</taxon>
        <taxon>Chromadorea</taxon>
        <taxon>Rhabditida</taxon>
        <taxon>Rhabditina</taxon>
        <taxon>Rhabditomorpha</taxon>
        <taxon>Strongyloidea</taxon>
        <taxon>Ancylostomatidae</taxon>
        <taxon>Ancylostomatinae</taxon>
        <taxon>Ancylostoma</taxon>
    </lineage>
</organism>
<dbReference type="Proteomes" id="UP000054047">
    <property type="component" value="Unassembled WGS sequence"/>
</dbReference>
<dbReference type="PANTHER" id="PTHR18898:SF2">
    <property type="entry name" value="NUCLEOPROTEIN TPR"/>
    <property type="match status" value="1"/>
</dbReference>
<sequence>AEESLQHAEELLAARSNEVVAAEARFNDAVKQYEEKLEQILQKYENVIAQITESAATSEADKPSDLTLNPDASGSVIESLQSVVAFLREEKQMAVSRSMTAEVEVRRLRAEIGEIRSNRDELSATVRRLQAEVVANANALAEKAQLVERLEAMAVVQRQNTMYRCENEKLHKVSTELSKQKKEVEVKFAEVTASFSDANTKITTLTSELNTKKKEADLLRQRVAEAALKGDQEIRAELDQCRSKLSRVEAELAKASSQAVEAEKLKMAAEARVKELMTKHTDTCTKFEATRKLARRYRDEEAEFLHEIVAHKNQTFGSIIFSFIISVTNAPHRERYIIY</sequence>
<evidence type="ECO:0000256" key="1">
    <source>
        <dbReference type="SAM" id="Coils"/>
    </source>
</evidence>
<name>A0A0C2DBD6_9BILA</name>
<dbReference type="PANTHER" id="PTHR18898">
    <property type="entry name" value="NUCLEOPROTEIN TPR-RELATED"/>
    <property type="match status" value="1"/>
</dbReference>
<dbReference type="EMBL" id="KN731651">
    <property type="protein sequence ID" value="KIH59737.1"/>
    <property type="molecule type" value="Genomic_DNA"/>
</dbReference>
<feature type="non-terminal residue" evidence="2">
    <location>
        <position position="1"/>
    </location>
</feature>
<accession>A0A0C2DBD6</accession>
<proteinExistence type="predicted"/>
<evidence type="ECO:0000313" key="2">
    <source>
        <dbReference type="EMBL" id="KIH59737.1"/>
    </source>
</evidence>
<dbReference type="GO" id="GO:0005643">
    <property type="term" value="C:nuclear pore"/>
    <property type="evidence" value="ECO:0007669"/>
    <property type="project" value="TreeGrafter"/>
</dbReference>